<dbReference type="AlphaFoldDB" id="A0A7K3NQD6"/>
<sequence>MARPIEATPVLKRKDAATFIKGAQNPKPYTPPVFDTAKMHDAVQAAAKRRAAE</sequence>
<dbReference type="EMBL" id="JAAGRQ010000099">
    <property type="protein sequence ID" value="NDY58414.1"/>
    <property type="molecule type" value="Genomic_DNA"/>
</dbReference>
<reference evidence="1 2" key="1">
    <citation type="submission" date="2020-02" db="EMBL/GenBank/DDBJ databases">
        <title>Comparative genomics of sulfur disproportionating microorganisms.</title>
        <authorList>
            <person name="Ward L.M."/>
            <person name="Bertran E."/>
            <person name="Johnston D.T."/>
        </authorList>
    </citation>
    <scope>NUCLEOTIDE SEQUENCE [LARGE SCALE GENOMIC DNA]</scope>
    <source>
        <strain evidence="1 2">DSM 3696</strain>
    </source>
</reference>
<evidence type="ECO:0000313" key="1">
    <source>
        <dbReference type="EMBL" id="NDY58414.1"/>
    </source>
</evidence>
<evidence type="ECO:0000313" key="2">
    <source>
        <dbReference type="Proteomes" id="UP000469724"/>
    </source>
</evidence>
<dbReference type="RefSeq" id="WP_163303487.1">
    <property type="nucleotide sequence ID" value="NZ_JAAGRQ010000099.1"/>
</dbReference>
<name>A0A7K3NQD6_9BACT</name>
<protein>
    <submittedName>
        <fullName evidence="1">Uncharacterized protein</fullName>
    </submittedName>
</protein>
<proteinExistence type="predicted"/>
<comment type="caution">
    <text evidence="1">The sequence shown here is derived from an EMBL/GenBank/DDBJ whole genome shotgun (WGS) entry which is preliminary data.</text>
</comment>
<organism evidence="1 2">
    <name type="scientific">Desulfolutivibrio sulfodismutans</name>
    <dbReference type="NCBI Taxonomy" id="63561"/>
    <lineage>
        <taxon>Bacteria</taxon>
        <taxon>Pseudomonadati</taxon>
        <taxon>Thermodesulfobacteriota</taxon>
        <taxon>Desulfovibrionia</taxon>
        <taxon>Desulfovibrionales</taxon>
        <taxon>Desulfovibrionaceae</taxon>
        <taxon>Desulfolutivibrio</taxon>
    </lineage>
</organism>
<gene>
    <name evidence="1" type="ORF">G3N56_16905</name>
</gene>
<dbReference type="Proteomes" id="UP000469724">
    <property type="component" value="Unassembled WGS sequence"/>
</dbReference>
<accession>A0A7K3NQD6</accession>
<keyword evidence="2" id="KW-1185">Reference proteome</keyword>